<dbReference type="EMBL" id="BSYR01000019">
    <property type="protein sequence ID" value="GMI81676.1"/>
    <property type="molecule type" value="Genomic_DNA"/>
</dbReference>
<dbReference type="GO" id="GO:0005634">
    <property type="term" value="C:nucleus"/>
    <property type="evidence" value="ECO:0007669"/>
    <property type="project" value="UniProtKB-SubCell"/>
</dbReference>
<dbReference type="PANTHER" id="PTHR22952">
    <property type="entry name" value="CAMP-RESPONSE ELEMENT BINDING PROTEIN-RELATED"/>
    <property type="match status" value="1"/>
</dbReference>
<dbReference type="OrthoDB" id="981343at2759"/>
<dbReference type="Gene3D" id="1.20.5.170">
    <property type="match status" value="1"/>
</dbReference>
<dbReference type="Pfam" id="PF00170">
    <property type="entry name" value="bZIP_1"/>
    <property type="match status" value="1"/>
</dbReference>
<dbReference type="PANTHER" id="PTHR22952:SF175">
    <property type="entry name" value="PROTEIN ABSCISIC ACID-INSENSITIVE 5"/>
    <property type="match status" value="1"/>
</dbReference>
<dbReference type="PROSITE" id="PS00036">
    <property type="entry name" value="BZIP_BASIC"/>
    <property type="match status" value="1"/>
</dbReference>
<gene>
    <name evidence="6" type="ORF">HRI_001836900</name>
</gene>
<reference evidence="6" key="1">
    <citation type="submission" date="2023-05" db="EMBL/GenBank/DDBJ databases">
        <title>Genome and transcriptome analyses reveal genes involved in the formation of fine ridges on petal epidermal cells in Hibiscus trionum.</title>
        <authorList>
            <person name="Koshimizu S."/>
            <person name="Masuda S."/>
            <person name="Ishii T."/>
            <person name="Shirasu K."/>
            <person name="Hoshino A."/>
            <person name="Arita M."/>
        </authorList>
    </citation>
    <scope>NUCLEOTIDE SEQUENCE</scope>
    <source>
        <strain evidence="6">Hamamatsu line</strain>
    </source>
</reference>
<feature type="domain" description="BZIP" evidence="5">
    <location>
        <begin position="120"/>
        <end position="164"/>
    </location>
</feature>
<keyword evidence="7" id="KW-1185">Reference proteome</keyword>
<dbReference type="GO" id="GO:0045893">
    <property type="term" value="P:positive regulation of DNA-templated transcription"/>
    <property type="evidence" value="ECO:0007669"/>
    <property type="project" value="InterPro"/>
</dbReference>
<comment type="caution">
    <text evidence="6">The sequence shown here is derived from an EMBL/GenBank/DDBJ whole genome shotgun (WGS) entry which is preliminary data.</text>
</comment>
<feature type="coiled-coil region" evidence="4">
    <location>
        <begin position="118"/>
        <end position="165"/>
    </location>
</feature>
<evidence type="ECO:0000256" key="3">
    <source>
        <dbReference type="ARBA" id="ARBA00023242"/>
    </source>
</evidence>
<dbReference type="SUPFAM" id="SSF57959">
    <property type="entry name" value="Leucine zipper domain"/>
    <property type="match status" value="1"/>
</dbReference>
<accession>A0A9W7HQP9</accession>
<evidence type="ECO:0000256" key="2">
    <source>
        <dbReference type="ARBA" id="ARBA00023125"/>
    </source>
</evidence>
<organism evidence="6 7">
    <name type="scientific">Hibiscus trionum</name>
    <name type="common">Flower of an hour</name>
    <dbReference type="NCBI Taxonomy" id="183268"/>
    <lineage>
        <taxon>Eukaryota</taxon>
        <taxon>Viridiplantae</taxon>
        <taxon>Streptophyta</taxon>
        <taxon>Embryophyta</taxon>
        <taxon>Tracheophyta</taxon>
        <taxon>Spermatophyta</taxon>
        <taxon>Magnoliopsida</taxon>
        <taxon>eudicotyledons</taxon>
        <taxon>Gunneridae</taxon>
        <taxon>Pentapetalae</taxon>
        <taxon>rosids</taxon>
        <taxon>malvids</taxon>
        <taxon>Malvales</taxon>
        <taxon>Malvaceae</taxon>
        <taxon>Malvoideae</taxon>
        <taxon>Hibiscus</taxon>
    </lineage>
</organism>
<comment type="subcellular location">
    <subcellularLocation>
        <location evidence="1">Nucleus</location>
    </subcellularLocation>
</comment>
<dbReference type="GO" id="GO:0003700">
    <property type="term" value="F:DNA-binding transcription factor activity"/>
    <property type="evidence" value="ECO:0007669"/>
    <property type="project" value="InterPro"/>
</dbReference>
<sequence>MGDNSLDWATILAGSLDSDEIMSLLMNDVKAENPEDEQLQESSKFQLQPATMVPYQQNTHNVMRNVETGSSSFLNGQNIQNTMMSNGGCLVNPLGFPYAPQMHVDIKGRNKMQETMGEAQQRKRMNKIKNRISAAKSRAKSQEHTRFLEEKVEQLRNENTYLKKLLSLEDAVLPKERKGFEQKRQNSV</sequence>
<proteinExistence type="predicted"/>
<keyword evidence="4" id="KW-0175">Coiled coil</keyword>
<evidence type="ECO:0000259" key="5">
    <source>
        <dbReference type="PROSITE" id="PS50217"/>
    </source>
</evidence>
<dbReference type="SMART" id="SM00338">
    <property type="entry name" value="BRLZ"/>
    <property type="match status" value="1"/>
</dbReference>
<name>A0A9W7HQP9_HIBTR</name>
<dbReference type="PROSITE" id="PS50217">
    <property type="entry name" value="BZIP"/>
    <property type="match status" value="1"/>
</dbReference>
<evidence type="ECO:0000313" key="7">
    <source>
        <dbReference type="Proteomes" id="UP001165190"/>
    </source>
</evidence>
<dbReference type="InterPro" id="IPR004827">
    <property type="entry name" value="bZIP"/>
</dbReference>
<dbReference type="InterPro" id="IPR046347">
    <property type="entry name" value="bZIP_sf"/>
</dbReference>
<dbReference type="GO" id="GO:0003677">
    <property type="term" value="F:DNA binding"/>
    <property type="evidence" value="ECO:0007669"/>
    <property type="project" value="UniProtKB-KW"/>
</dbReference>
<evidence type="ECO:0000313" key="6">
    <source>
        <dbReference type="EMBL" id="GMI81676.1"/>
    </source>
</evidence>
<dbReference type="AlphaFoldDB" id="A0A9W7HQP9"/>
<evidence type="ECO:0000256" key="4">
    <source>
        <dbReference type="SAM" id="Coils"/>
    </source>
</evidence>
<keyword evidence="3" id="KW-0539">Nucleus</keyword>
<protein>
    <recommendedName>
        <fullName evidence="5">BZIP domain-containing protein</fullName>
    </recommendedName>
</protein>
<dbReference type="Proteomes" id="UP001165190">
    <property type="component" value="Unassembled WGS sequence"/>
</dbReference>
<dbReference type="InterPro" id="IPR043452">
    <property type="entry name" value="BZIP46-like"/>
</dbReference>
<evidence type="ECO:0000256" key="1">
    <source>
        <dbReference type="ARBA" id="ARBA00004123"/>
    </source>
</evidence>
<keyword evidence="2" id="KW-0238">DNA-binding</keyword>